<organism evidence="1">
    <name type="scientific">marine sediment metagenome</name>
    <dbReference type="NCBI Taxonomy" id="412755"/>
    <lineage>
        <taxon>unclassified sequences</taxon>
        <taxon>metagenomes</taxon>
        <taxon>ecological metagenomes</taxon>
    </lineage>
</organism>
<sequence>MKKVIALILILGLLLVASPVFAASGIQIVDRTGDGVWTDDTWKV</sequence>
<comment type="caution">
    <text evidence="1">The sequence shown here is derived from an EMBL/GenBank/DDBJ whole genome shotgun (WGS) entry which is preliminary data.</text>
</comment>
<name>X1RYJ1_9ZZZZ</name>
<proteinExistence type="predicted"/>
<dbReference type="AlphaFoldDB" id="X1RYJ1"/>
<accession>X1RYJ1</accession>
<gene>
    <name evidence="1" type="ORF">S12H4_10001</name>
</gene>
<reference evidence="1" key="1">
    <citation type="journal article" date="2014" name="Front. Microbiol.">
        <title>High frequency of phylogenetically diverse reductive dehalogenase-homologous genes in deep subseafloor sedimentary metagenomes.</title>
        <authorList>
            <person name="Kawai M."/>
            <person name="Futagami T."/>
            <person name="Toyoda A."/>
            <person name="Takaki Y."/>
            <person name="Nishi S."/>
            <person name="Hori S."/>
            <person name="Arai W."/>
            <person name="Tsubouchi T."/>
            <person name="Morono Y."/>
            <person name="Uchiyama I."/>
            <person name="Ito T."/>
            <person name="Fujiyama A."/>
            <person name="Inagaki F."/>
            <person name="Takami H."/>
        </authorList>
    </citation>
    <scope>NUCLEOTIDE SEQUENCE</scope>
    <source>
        <strain evidence="1">Expedition CK06-06</strain>
    </source>
</reference>
<evidence type="ECO:0000313" key="1">
    <source>
        <dbReference type="EMBL" id="GAI60579.1"/>
    </source>
</evidence>
<dbReference type="EMBL" id="BARW01004178">
    <property type="protein sequence ID" value="GAI60579.1"/>
    <property type="molecule type" value="Genomic_DNA"/>
</dbReference>
<feature type="non-terminal residue" evidence="1">
    <location>
        <position position="44"/>
    </location>
</feature>
<protein>
    <submittedName>
        <fullName evidence="1">Uncharacterized protein</fullName>
    </submittedName>
</protein>